<protein>
    <recommendedName>
        <fullName evidence="4">Transmembrane protein</fullName>
    </recommendedName>
</protein>
<feature type="signal peptide" evidence="2">
    <location>
        <begin position="1"/>
        <end position="30"/>
    </location>
</feature>
<accession>A0A2P2J1V4</accession>
<evidence type="ECO:0008006" key="4">
    <source>
        <dbReference type="Google" id="ProtNLM"/>
    </source>
</evidence>
<reference evidence="3" key="1">
    <citation type="submission" date="2018-02" db="EMBL/GenBank/DDBJ databases">
        <title>Rhizophora mucronata_Transcriptome.</title>
        <authorList>
            <person name="Meera S.P."/>
            <person name="Sreeshan A."/>
            <person name="Augustine A."/>
        </authorList>
    </citation>
    <scope>NUCLEOTIDE SEQUENCE</scope>
    <source>
        <tissue evidence="3">Leaf</tissue>
    </source>
</reference>
<dbReference type="EMBL" id="GGEC01006982">
    <property type="protein sequence ID" value="MBW87465.1"/>
    <property type="molecule type" value="Transcribed_RNA"/>
</dbReference>
<feature type="region of interest" description="Disordered" evidence="1">
    <location>
        <begin position="40"/>
        <end position="64"/>
    </location>
</feature>
<feature type="chain" id="PRO_5015180785" description="Transmembrane protein" evidence="2">
    <location>
        <begin position="31"/>
        <end position="64"/>
    </location>
</feature>
<evidence type="ECO:0000256" key="1">
    <source>
        <dbReference type="SAM" id="MobiDB-lite"/>
    </source>
</evidence>
<sequence length="64" mass="6693">MAGKSSFSVAKCCSLLIAFLLFFSSGVITARKSAYTHQAQKAEVDGHVRGSTSQRGGSGKGGRR</sequence>
<evidence type="ECO:0000256" key="2">
    <source>
        <dbReference type="SAM" id="SignalP"/>
    </source>
</evidence>
<dbReference type="AlphaFoldDB" id="A0A2P2J1V4"/>
<organism evidence="3">
    <name type="scientific">Rhizophora mucronata</name>
    <name type="common">Asiatic mangrove</name>
    <dbReference type="NCBI Taxonomy" id="61149"/>
    <lineage>
        <taxon>Eukaryota</taxon>
        <taxon>Viridiplantae</taxon>
        <taxon>Streptophyta</taxon>
        <taxon>Embryophyta</taxon>
        <taxon>Tracheophyta</taxon>
        <taxon>Spermatophyta</taxon>
        <taxon>Magnoliopsida</taxon>
        <taxon>eudicotyledons</taxon>
        <taxon>Gunneridae</taxon>
        <taxon>Pentapetalae</taxon>
        <taxon>rosids</taxon>
        <taxon>fabids</taxon>
        <taxon>Malpighiales</taxon>
        <taxon>Rhizophoraceae</taxon>
        <taxon>Rhizophora</taxon>
    </lineage>
</organism>
<evidence type="ECO:0000313" key="3">
    <source>
        <dbReference type="EMBL" id="MBW87465.1"/>
    </source>
</evidence>
<keyword evidence="2" id="KW-0732">Signal</keyword>
<name>A0A2P2J1V4_RHIMU</name>
<proteinExistence type="predicted"/>